<reference evidence="7" key="1">
    <citation type="submission" date="2014-03" db="EMBL/GenBank/DDBJ databases">
        <authorList>
            <person name="Aksoy S."/>
            <person name="Warren W."/>
            <person name="Wilson R.K."/>
        </authorList>
    </citation>
    <scope>NUCLEOTIDE SEQUENCE [LARGE SCALE GENOMIC DNA]</scope>
    <source>
        <strain evidence="7">IAEA</strain>
    </source>
</reference>
<dbReference type="EnsemblMetazoa" id="GBRI021331-RA">
    <property type="protein sequence ID" value="GBRI021331-PA"/>
    <property type="gene ID" value="GBRI021331"/>
</dbReference>
<keyword evidence="4" id="KW-0677">Repeat</keyword>
<evidence type="ECO:0000313" key="7">
    <source>
        <dbReference type="Proteomes" id="UP000091820"/>
    </source>
</evidence>
<dbReference type="GO" id="GO:0010992">
    <property type="term" value="P:ubiquitin recycling"/>
    <property type="evidence" value="ECO:0007669"/>
    <property type="project" value="TreeGrafter"/>
</dbReference>
<keyword evidence="2" id="KW-0963">Cytoplasm</keyword>
<dbReference type="InterPro" id="IPR011989">
    <property type="entry name" value="ARM-like"/>
</dbReference>
<proteinExistence type="predicted"/>
<evidence type="ECO:0000313" key="6">
    <source>
        <dbReference type="EnsemblMetazoa" id="GBRI021331-PA"/>
    </source>
</evidence>
<dbReference type="Pfam" id="PF09070">
    <property type="entry name" value="PFU"/>
    <property type="match status" value="1"/>
</dbReference>
<dbReference type="GO" id="GO:0043161">
    <property type="term" value="P:proteasome-mediated ubiquitin-dependent protein catabolic process"/>
    <property type="evidence" value="ECO:0007669"/>
    <property type="project" value="TreeGrafter"/>
</dbReference>
<dbReference type="AlphaFoldDB" id="A0A1A9WIT6"/>
<dbReference type="STRING" id="37001.A0A1A9WIT6"/>
<keyword evidence="3" id="KW-0853">WD repeat</keyword>
<dbReference type="PROSITE" id="PS51394">
    <property type="entry name" value="PFU"/>
    <property type="match status" value="1"/>
</dbReference>
<dbReference type="GO" id="GO:0005634">
    <property type="term" value="C:nucleus"/>
    <property type="evidence" value="ECO:0007669"/>
    <property type="project" value="TreeGrafter"/>
</dbReference>
<dbReference type="Gene3D" id="1.25.10.10">
    <property type="entry name" value="Leucine-rich Repeat Variant"/>
    <property type="match status" value="1"/>
</dbReference>
<keyword evidence="7" id="KW-1185">Reference proteome</keyword>
<dbReference type="Pfam" id="PF08324">
    <property type="entry name" value="PUL"/>
    <property type="match status" value="1"/>
</dbReference>
<dbReference type="InterPro" id="IPR015155">
    <property type="entry name" value="PFU"/>
</dbReference>
<feature type="domain" description="PFU" evidence="5">
    <location>
        <begin position="60"/>
        <end position="159"/>
    </location>
</feature>
<reference evidence="6" key="2">
    <citation type="submission" date="2020-05" db="UniProtKB">
        <authorList>
            <consortium name="EnsemblMetazoa"/>
        </authorList>
    </citation>
    <scope>IDENTIFICATION</scope>
    <source>
        <strain evidence="6">IAEA</strain>
    </source>
</reference>
<evidence type="ECO:0000259" key="5">
    <source>
        <dbReference type="PROSITE" id="PS51394"/>
    </source>
</evidence>
<dbReference type="InterPro" id="IPR013535">
    <property type="entry name" value="PUL_dom"/>
</dbReference>
<dbReference type="GO" id="GO:0005737">
    <property type="term" value="C:cytoplasm"/>
    <property type="evidence" value="ECO:0007669"/>
    <property type="project" value="UniProtKB-SubCell"/>
</dbReference>
<dbReference type="InterPro" id="IPR038122">
    <property type="entry name" value="PFU_sf"/>
</dbReference>
<protein>
    <recommendedName>
        <fullName evidence="5">PFU domain-containing protein</fullName>
    </recommendedName>
</protein>
<dbReference type="Proteomes" id="UP000091820">
    <property type="component" value="Unassembled WGS sequence"/>
</dbReference>
<accession>A0A1A9WIT6</accession>
<evidence type="ECO:0000256" key="2">
    <source>
        <dbReference type="ARBA" id="ARBA00022490"/>
    </source>
</evidence>
<comment type="subcellular location">
    <subcellularLocation>
        <location evidence="1">Cytoplasm</location>
    </subcellularLocation>
</comment>
<evidence type="ECO:0000256" key="3">
    <source>
        <dbReference type="ARBA" id="ARBA00022574"/>
    </source>
</evidence>
<evidence type="ECO:0000256" key="4">
    <source>
        <dbReference type="ARBA" id="ARBA00022737"/>
    </source>
</evidence>
<dbReference type="PANTHER" id="PTHR19849">
    <property type="entry name" value="PHOSPHOLIPASE A-2-ACTIVATING PROTEIN"/>
    <property type="match status" value="1"/>
</dbReference>
<dbReference type="Gene3D" id="3.10.20.870">
    <property type="entry name" value="PFU (PLAA family ubiquitin binding), C-terminal domain"/>
    <property type="match status" value="1"/>
</dbReference>
<organism evidence="6 7">
    <name type="scientific">Glossina brevipalpis</name>
    <dbReference type="NCBI Taxonomy" id="37001"/>
    <lineage>
        <taxon>Eukaryota</taxon>
        <taxon>Metazoa</taxon>
        <taxon>Ecdysozoa</taxon>
        <taxon>Arthropoda</taxon>
        <taxon>Hexapoda</taxon>
        <taxon>Insecta</taxon>
        <taxon>Pterygota</taxon>
        <taxon>Neoptera</taxon>
        <taxon>Endopterygota</taxon>
        <taxon>Diptera</taxon>
        <taxon>Brachycera</taxon>
        <taxon>Muscomorpha</taxon>
        <taxon>Hippoboscoidea</taxon>
        <taxon>Glossinidae</taxon>
        <taxon>Glossina</taxon>
    </lineage>
</organism>
<sequence length="296" mass="33231">MWNLNDGKEMGLPLLLPAQSIWPVACLNNGDIDAERIFLFLDALLTRGRRQGQNDGSVICYNWTLGKWNLVGDVIGASGGRKINSGKILHQRKEYDYVFDVDILETTPVLKLPYNRGEDPSVSAQAFIHRHNLPQDYLHQVVNFIIKNSSSHTASAPSSSYGNRYVPGLINNELLSYGNLDLFAGDGEKHFPLSTYLTFDAYDPIKILNKLKEFNQKLPYTVERITESVLTSLLKLPEYSANADPTAIEGLKLIELLFSVFDICRLALRTESILIILKSWDFMDLILPHLSTSAAT</sequence>
<name>A0A1A9WIT6_9MUSC</name>
<evidence type="ECO:0000256" key="1">
    <source>
        <dbReference type="ARBA" id="ARBA00004496"/>
    </source>
</evidence>
<dbReference type="VEuPathDB" id="VectorBase:GBRI021331"/>
<dbReference type="PANTHER" id="PTHR19849:SF0">
    <property type="entry name" value="PHOSPHOLIPASE A-2-ACTIVATING PROTEIN"/>
    <property type="match status" value="1"/>
</dbReference>
<dbReference type="GO" id="GO:0043130">
    <property type="term" value="F:ubiquitin binding"/>
    <property type="evidence" value="ECO:0007669"/>
    <property type="project" value="TreeGrafter"/>
</dbReference>